<feature type="region of interest" description="Disordered" evidence="1">
    <location>
        <begin position="34"/>
        <end position="73"/>
    </location>
</feature>
<name>X0YLC6_9ZZZZ</name>
<proteinExistence type="predicted"/>
<feature type="compositionally biased region" description="Basic residues" evidence="1">
    <location>
        <begin position="40"/>
        <end position="52"/>
    </location>
</feature>
<gene>
    <name evidence="2" type="ORF">S01H4_11678</name>
</gene>
<sequence length="155" mass="17028">MGKKLSAYNLYMRKALKGKMAGKTKAQRKEIFKAAARGWNKGKPKSTSRSKPKSGGSSRSSSTTRRSKTTMGKFNTQKLYKLIRLAALVAPAAYHAVRPGTPEYKARNIIMRYTGFDLNDGQFRGQYLLEGYGPLLGATLATYGLPKLAGFLKGL</sequence>
<organism evidence="2">
    <name type="scientific">marine sediment metagenome</name>
    <dbReference type="NCBI Taxonomy" id="412755"/>
    <lineage>
        <taxon>unclassified sequences</taxon>
        <taxon>metagenomes</taxon>
        <taxon>ecological metagenomes</taxon>
    </lineage>
</organism>
<accession>X0YLC6</accession>
<evidence type="ECO:0000256" key="1">
    <source>
        <dbReference type="SAM" id="MobiDB-lite"/>
    </source>
</evidence>
<protein>
    <submittedName>
        <fullName evidence="2">Uncharacterized protein</fullName>
    </submittedName>
</protein>
<comment type="caution">
    <text evidence="2">The sequence shown here is derived from an EMBL/GenBank/DDBJ whole genome shotgun (WGS) entry which is preliminary data.</text>
</comment>
<dbReference type="AlphaFoldDB" id="X0YLC6"/>
<evidence type="ECO:0000313" key="2">
    <source>
        <dbReference type="EMBL" id="GAG56875.1"/>
    </source>
</evidence>
<reference evidence="2" key="1">
    <citation type="journal article" date="2014" name="Front. Microbiol.">
        <title>High frequency of phylogenetically diverse reductive dehalogenase-homologous genes in deep subseafloor sedimentary metagenomes.</title>
        <authorList>
            <person name="Kawai M."/>
            <person name="Futagami T."/>
            <person name="Toyoda A."/>
            <person name="Takaki Y."/>
            <person name="Nishi S."/>
            <person name="Hori S."/>
            <person name="Arai W."/>
            <person name="Tsubouchi T."/>
            <person name="Morono Y."/>
            <person name="Uchiyama I."/>
            <person name="Ito T."/>
            <person name="Fujiyama A."/>
            <person name="Inagaki F."/>
            <person name="Takami H."/>
        </authorList>
    </citation>
    <scope>NUCLEOTIDE SEQUENCE</scope>
    <source>
        <strain evidence="2">Expedition CK06-06</strain>
    </source>
</reference>
<dbReference type="EMBL" id="BART01004781">
    <property type="protein sequence ID" value="GAG56875.1"/>
    <property type="molecule type" value="Genomic_DNA"/>
</dbReference>
<feature type="compositionally biased region" description="Low complexity" evidence="1">
    <location>
        <begin position="53"/>
        <end position="64"/>
    </location>
</feature>